<feature type="binding site" evidence="12">
    <location>
        <begin position="121"/>
        <end position="127"/>
    </location>
    <ligand>
        <name>ATP</name>
        <dbReference type="ChEBI" id="CHEBI:30616"/>
    </ligand>
</feature>
<feature type="binding site" evidence="12">
    <location>
        <position position="198"/>
    </location>
    <ligand>
        <name>UDP-N-acetyl-alpha-D-muramoyl-L-alanyl-D-glutamate</name>
        <dbReference type="ChEBI" id="CHEBI:83900"/>
    </ligand>
</feature>
<evidence type="ECO:0000256" key="11">
    <source>
        <dbReference type="ARBA" id="ARBA00023316"/>
    </source>
</evidence>
<evidence type="ECO:0000256" key="4">
    <source>
        <dbReference type="ARBA" id="ARBA00022598"/>
    </source>
</evidence>
<dbReference type="NCBIfam" id="NF001124">
    <property type="entry name" value="PRK00139.1-2"/>
    <property type="match status" value="1"/>
</dbReference>
<feature type="binding site" evidence="12">
    <location>
        <position position="482"/>
    </location>
    <ligand>
        <name>meso-2,6-diaminopimelate</name>
        <dbReference type="ChEBI" id="CHEBI:57791"/>
    </ligand>
</feature>
<comment type="catalytic activity">
    <reaction evidence="12">
        <text>UDP-N-acetyl-alpha-D-muramoyl-L-alanyl-D-glutamate + meso-2,6-diaminopimelate + ATP = UDP-N-acetyl-alpha-D-muramoyl-L-alanyl-gamma-D-glutamyl-meso-2,6-diaminopimelate + ADP + phosphate + H(+)</text>
        <dbReference type="Rhea" id="RHEA:23676"/>
        <dbReference type="ChEBI" id="CHEBI:15378"/>
        <dbReference type="ChEBI" id="CHEBI:30616"/>
        <dbReference type="ChEBI" id="CHEBI:43474"/>
        <dbReference type="ChEBI" id="CHEBI:57791"/>
        <dbReference type="ChEBI" id="CHEBI:83900"/>
        <dbReference type="ChEBI" id="CHEBI:83905"/>
        <dbReference type="ChEBI" id="CHEBI:456216"/>
        <dbReference type="EC" id="6.3.2.13"/>
    </reaction>
</comment>
<dbReference type="GO" id="GO:0008360">
    <property type="term" value="P:regulation of cell shape"/>
    <property type="evidence" value="ECO:0007669"/>
    <property type="project" value="UniProtKB-KW"/>
</dbReference>
<evidence type="ECO:0000256" key="13">
    <source>
        <dbReference type="RuleBase" id="RU004135"/>
    </source>
</evidence>
<keyword evidence="7 12" id="KW-0067">ATP-binding</keyword>
<dbReference type="Gene3D" id="3.40.1390.10">
    <property type="entry name" value="MurE/MurF, N-terminal domain"/>
    <property type="match status" value="1"/>
</dbReference>
<dbReference type="HAMAP" id="MF_00208">
    <property type="entry name" value="MurE"/>
    <property type="match status" value="1"/>
</dbReference>
<keyword evidence="8 12" id="KW-0133">Cell shape</keyword>
<comment type="similarity">
    <text evidence="2 12">Belongs to the MurCDEF family. MurE subfamily.</text>
</comment>
<dbReference type="NCBIfam" id="NF001126">
    <property type="entry name" value="PRK00139.1-4"/>
    <property type="match status" value="1"/>
</dbReference>
<dbReference type="Gene3D" id="3.40.1190.10">
    <property type="entry name" value="Mur-like, catalytic domain"/>
    <property type="match status" value="1"/>
</dbReference>
<feature type="binding site" evidence="12">
    <location>
        <position position="31"/>
    </location>
    <ligand>
        <name>UDP-N-acetyl-alpha-D-muramoyl-L-alanyl-D-glutamate</name>
        <dbReference type="ChEBI" id="CHEBI:83900"/>
    </ligand>
</feature>
<keyword evidence="5 12" id="KW-0132">Cell division</keyword>
<keyword evidence="3 12" id="KW-0963">Cytoplasm</keyword>
<evidence type="ECO:0000313" key="17">
    <source>
        <dbReference type="EMBL" id="PTQ57108.1"/>
    </source>
</evidence>
<dbReference type="GO" id="GO:0051301">
    <property type="term" value="P:cell division"/>
    <property type="evidence" value="ECO:0007669"/>
    <property type="project" value="UniProtKB-KW"/>
</dbReference>
<dbReference type="InterPro" id="IPR036615">
    <property type="entry name" value="Mur_ligase_C_dom_sf"/>
</dbReference>
<accession>A0A2R6Y364</accession>
<keyword evidence="11 12" id="KW-0961">Cell wall biogenesis/degradation</keyword>
<feature type="short sequence motif" description="Meso-diaminopimelate recognition motif" evidence="12">
    <location>
        <begin position="429"/>
        <end position="432"/>
    </location>
</feature>
<dbReference type="GO" id="GO:0004326">
    <property type="term" value="F:tetrahydrofolylpolyglutamate synthase activity"/>
    <property type="evidence" value="ECO:0007669"/>
    <property type="project" value="InterPro"/>
</dbReference>
<feature type="binding site" evidence="12">
    <location>
        <begin position="163"/>
        <end position="164"/>
    </location>
    <ligand>
        <name>UDP-N-acetyl-alpha-D-muramoyl-L-alanyl-D-glutamate</name>
        <dbReference type="ChEBI" id="CHEBI:83900"/>
    </ligand>
</feature>
<evidence type="ECO:0000259" key="14">
    <source>
        <dbReference type="Pfam" id="PF01225"/>
    </source>
</evidence>
<dbReference type="Pfam" id="PF08245">
    <property type="entry name" value="Mur_ligase_M"/>
    <property type="match status" value="1"/>
</dbReference>
<evidence type="ECO:0000256" key="5">
    <source>
        <dbReference type="ARBA" id="ARBA00022618"/>
    </source>
</evidence>
<dbReference type="Gene3D" id="3.90.190.20">
    <property type="entry name" value="Mur ligase, C-terminal domain"/>
    <property type="match status" value="1"/>
</dbReference>
<evidence type="ECO:0000259" key="16">
    <source>
        <dbReference type="Pfam" id="PF08245"/>
    </source>
</evidence>
<feature type="modified residue" description="N6-carboxylysine" evidence="12">
    <location>
        <position position="230"/>
    </location>
</feature>
<comment type="caution">
    <text evidence="17">The sequence shown here is derived from an EMBL/GenBank/DDBJ whole genome shotgun (WGS) entry which is preliminary data.</text>
</comment>
<dbReference type="EC" id="6.3.2.13" evidence="12"/>
<dbReference type="InterPro" id="IPR018109">
    <property type="entry name" value="Folylpolyglutamate_synth_CS"/>
</dbReference>
<dbReference type="InterPro" id="IPR035911">
    <property type="entry name" value="MurE/MurF_N"/>
</dbReference>
<dbReference type="AlphaFoldDB" id="A0A2R6Y364"/>
<dbReference type="GO" id="GO:0009252">
    <property type="term" value="P:peptidoglycan biosynthetic process"/>
    <property type="evidence" value="ECO:0007669"/>
    <property type="project" value="UniProtKB-UniRule"/>
</dbReference>
<dbReference type="GO" id="GO:0000287">
    <property type="term" value="F:magnesium ion binding"/>
    <property type="evidence" value="ECO:0007669"/>
    <property type="project" value="UniProtKB-UniRule"/>
</dbReference>
<keyword evidence="9 12" id="KW-0573">Peptidoglycan synthesis</keyword>
<dbReference type="InterPro" id="IPR036565">
    <property type="entry name" value="Mur-like_cat_sf"/>
</dbReference>
<comment type="subcellular location">
    <subcellularLocation>
        <location evidence="12 13">Cytoplasm</location>
    </subcellularLocation>
</comment>
<evidence type="ECO:0000256" key="7">
    <source>
        <dbReference type="ARBA" id="ARBA00022840"/>
    </source>
</evidence>
<evidence type="ECO:0000256" key="3">
    <source>
        <dbReference type="ARBA" id="ARBA00022490"/>
    </source>
</evidence>
<evidence type="ECO:0000259" key="15">
    <source>
        <dbReference type="Pfam" id="PF02875"/>
    </source>
</evidence>
<keyword evidence="6 12" id="KW-0547">Nucleotide-binding</keyword>
<feature type="binding site" evidence="12">
    <location>
        <position position="405"/>
    </location>
    <ligand>
        <name>meso-2,6-diaminopimelate</name>
        <dbReference type="ChEBI" id="CHEBI:57791"/>
    </ligand>
</feature>
<feature type="domain" description="Mur ligase central" evidence="16">
    <location>
        <begin position="119"/>
        <end position="334"/>
    </location>
</feature>
<sequence length="518" mass="56351">MKTLAELFQGLPHRVLSGSMERTVRSIQHDSRSVEAGDVFVALPGTHIDGHHYVQEAIEKGASAVVGSDLSRLHAVFERWTPNAREVTVIGVPSTRHALNWLLDAFYDHPTRDMEIIAVTGTNGKTTTTTLLYQLLTLSGYVPGLIGTIEIAYGGKTYPASHTTPDPVFLFQTLAEMKANGVQTVVMEASSHALDQGRVHGLRLKQAIFTNLTQDHLDYHGTMDAYLAAKARLFALLGNDFKDGKAAIVNAGDPSWEQMARMSAQPIVRYAVWPEAKERNVTWAADVVAYDLELSQDGTTFFLDVLGKTEEKRVFVPLLGAHNVENTLAALTAAYLLGVPFALLLEALPKLKPVRGRLERIPCAAPFSVLVDYAHTPDGIGRVLQTLKALTPGRLISVFGAGGDRDAGKRPLMGEKAAEVSDLLVITSDNPRSEIPEKIIEDVARGIPPSRKDDVLKIPAREEAIRTAILKARAGDTVAILGKGHETTQEIGGIFYPFDDARLAQMILSEVGYPCSSH</sequence>
<evidence type="ECO:0000256" key="8">
    <source>
        <dbReference type="ARBA" id="ARBA00022960"/>
    </source>
</evidence>
<evidence type="ECO:0000256" key="6">
    <source>
        <dbReference type="ARBA" id="ARBA00022741"/>
    </source>
</evidence>
<keyword evidence="12" id="KW-0460">Magnesium</keyword>
<dbReference type="InterPro" id="IPR004101">
    <property type="entry name" value="Mur_ligase_C"/>
</dbReference>
<organism evidence="17 18">
    <name type="scientific">Candidatus Carbonibacillus altaicus</name>
    <dbReference type="NCBI Taxonomy" id="2163959"/>
    <lineage>
        <taxon>Bacteria</taxon>
        <taxon>Bacillati</taxon>
        <taxon>Bacillota</taxon>
        <taxon>Bacilli</taxon>
        <taxon>Bacillales</taxon>
        <taxon>Candidatus Carbonibacillus</taxon>
    </lineage>
</organism>
<dbReference type="GO" id="GO:0005524">
    <property type="term" value="F:ATP binding"/>
    <property type="evidence" value="ECO:0007669"/>
    <property type="project" value="UniProtKB-UniRule"/>
</dbReference>
<comment type="caution">
    <text evidence="12">Lacks conserved residue(s) required for the propagation of feature annotation.</text>
</comment>
<reference evidence="18" key="1">
    <citation type="journal article" date="2018" name="Sci. Rep.">
        <title>Lignite coal burning seam in the remote Altai Mountains harbors a hydrogen-driven thermophilic microbial community.</title>
        <authorList>
            <person name="Kadnikov V.V."/>
            <person name="Mardanov A.V."/>
            <person name="Ivasenko D.A."/>
            <person name="Antsiferov D.V."/>
            <person name="Beletsky A.V."/>
            <person name="Karnachuk O.V."/>
            <person name="Ravin N.V."/>
        </authorList>
    </citation>
    <scope>NUCLEOTIDE SEQUENCE [LARGE SCALE GENOMIC DNA]</scope>
</reference>
<dbReference type="GO" id="GO:0071555">
    <property type="term" value="P:cell wall organization"/>
    <property type="evidence" value="ECO:0007669"/>
    <property type="project" value="UniProtKB-KW"/>
</dbReference>
<dbReference type="Proteomes" id="UP000244338">
    <property type="component" value="Unassembled WGS sequence"/>
</dbReference>
<comment type="function">
    <text evidence="12">Catalyzes the addition of meso-diaminopimelic acid to the nucleotide precursor UDP-N-acetylmuramoyl-L-alanyl-D-glutamate (UMAG) in the biosynthesis of bacterial cell-wall peptidoglycan.</text>
</comment>
<feature type="binding site" evidence="12">
    <location>
        <position position="190"/>
    </location>
    <ligand>
        <name>UDP-N-acetyl-alpha-D-muramoyl-L-alanyl-D-glutamate</name>
        <dbReference type="ChEBI" id="CHEBI:83900"/>
    </ligand>
</feature>
<keyword evidence="10 12" id="KW-0131">Cell cycle</keyword>
<evidence type="ECO:0000256" key="1">
    <source>
        <dbReference type="ARBA" id="ARBA00004752"/>
    </source>
</evidence>
<comment type="PTM">
    <text evidence="12">Carboxylation is probably crucial for Mg(2+) binding and, consequently, for the gamma-phosphate positioning of ATP.</text>
</comment>
<name>A0A2R6Y364_9BACL</name>
<dbReference type="Pfam" id="PF01225">
    <property type="entry name" value="Mur_ligase"/>
    <property type="match status" value="1"/>
</dbReference>
<evidence type="ECO:0000313" key="18">
    <source>
        <dbReference type="Proteomes" id="UP000244338"/>
    </source>
</evidence>
<feature type="binding site" evidence="12">
    <location>
        <begin position="429"/>
        <end position="432"/>
    </location>
    <ligand>
        <name>meso-2,6-diaminopimelate</name>
        <dbReference type="ChEBI" id="CHEBI:57791"/>
    </ligand>
</feature>
<evidence type="ECO:0000256" key="12">
    <source>
        <dbReference type="HAMAP-Rule" id="MF_00208"/>
    </source>
</evidence>
<dbReference type="EMBL" id="PEBX01000013">
    <property type="protein sequence ID" value="PTQ57108.1"/>
    <property type="molecule type" value="Genomic_DNA"/>
</dbReference>
<dbReference type="GO" id="GO:0008765">
    <property type="term" value="F:UDP-N-acetylmuramoylalanyl-D-glutamate-2,6-diaminopimelate ligase activity"/>
    <property type="evidence" value="ECO:0007669"/>
    <property type="project" value="UniProtKB-UniRule"/>
</dbReference>
<dbReference type="UniPathway" id="UPA00219"/>
<feature type="binding site" evidence="12">
    <location>
        <position position="196"/>
    </location>
    <ligand>
        <name>UDP-N-acetyl-alpha-D-muramoyl-L-alanyl-D-glutamate</name>
        <dbReference type="ChEBI" id="CHEBI:83900"/>
    </ligand>
</feature>
<dbReference type="NCBIfam" id="TIGR01085">
    <property type="entry name" value="murE"/>
    <property type="match status" value="1"/>
</dbReference>
<feature type="domain" description="Mur ligase C-terminal" evidence="15">
    <location>
        <begin position="356"/>
        <end position="484"/>
    </location>
</feature>
<dbReference type="PANTHER" id="PTHR23135">
    <property type="entry name" value="MUR LIGASE FAMILY MEMBER"/>
    <property type="match status" value="1"/>
</dbReference>
<dbReference type="InterPro" id="IPR013221">
    <property type="entry name" value="Mur_ligase_cen"/>
</dbReference>
<dbReference type="InterPro" id="IPR005761">
    <property type="entry name" value="UDP-N-AcMur-Glu-dNH2Pim_ligase"/>
</dbReference>
<evidence type="ECO:0000256" key="10">
    <source>
        <dbReference type="ARBA" id="ARBA00023306"/>
    </source>
</evidence>
<dbReference type="InterPro" id="IPR000713">
    <property type="entry name" value="Mur_ligase_N"/>
</dbReference>
<feature type="binding site" evidence="12">
    <location>
        <position position="486"/>
    </location>
    <ligand>
        <name>meso-2,6-diaminopimelate</name>
        <dbReference type="ChEBI" id="CHEBI:57791"/>
    </ligand>
</feature>
<dbReference type="PROSITE" id="PS01011">
    <property type="entry name" value="FOLYLPOLYGLU_SYNT_1"/>
    <property type="match status" value="1"/>
</dbReference>
<dbReference type="PANTHER" id="PTHR23135:SF4">
    <property type="entry name" value="UDP-N-ACETYLMURAMOYL-L-ALANYL-D-GLUTAMATE--2,6-DIAMINOPIMELATE LIGASE MURE HOMOLOG, CHLOROPLASTIC"/>
    <property type="match status" value="1"/>
</dbReference>
<feature type="domain" description="Mur ligase N-terminal catalytic" evidence="14">
    <location>
        <begin position="24"/>
        <end position="107"/>
    </location>
</feature>
<keyword evidence="4 12" id="KW-0436">Ligase</keyword>
<protein>
    <recommendedName>
        <fullName evidence="12">UDP-N-acetylmuramoyl-L-alanyl-D-glutamate--2,6-diaminopimelate ligase</fullName>
        <ecNumber evidence="12">6.3.2.13</ecNumber>
    </recommendedName>
    <alternativeName>
        <fullName evidence="12">Meso-A2pm-adding enzyme</fullName>
    </alternativeName>
    <alternativeName>
        <fullName evidence="12">Meso-diaminopimelate-adding enzyme</fullName>
    </alternativeName>
    <alternativeName>
        <fullName evidence="12">UDP-MurNAc-L-Ala-D-Glu:meso-diaminopimelate ligase</fullName>
    </alternativeName>
    <alternativeName>
        <fullName evidence="12">UDP-MurNAc-tripeptide synthetase</fullName>
    </alternativeName>
    <alternativeName>
        <fullName evidence="12">UDP-N-acetylmuramyl-tripeptide synthetase</fullName>
    </alternativeName>
</protein>
<dbReference type="SUPFAM" id="SSF53244">
    <property type="entry name" value="MurD-like peptide ligases, peptide-binding domain"/>
    <property type="match status" value="1"/>
</dbReference>
<comment type="pathway">
    <text evidence="1 12 13">Cell wall biogenesis; peptidoglycan biosynthesis.</text>
</comment>
<evidence type="ECO:0000256" key="9">
    <source>
        <dbReference type="ARBA" id="ARBA00022984"/>
    </source>
</evidence>
<evidence type="ECO:0000256" key="2">
    <source>
        <dbReference type="ARBA" id="ARBA00005898"/>
    </source>
</evidence>
<dbReference type="SUPFAM" id="SSF63418">
    <property type="entry name" value="MurE/MurF N-terminal domain"/>
    <property type="match status" value="1"/>
</dbReference>
<dbReference type="GO" id="GO:0005737">
    <property type="term" value="C:cytoplasm"/>
    <property type="evidence" value="ECO:0007669"/>
    <property type="project" value="UniProtKB-SubCell"/>
</dbReference>
<comment type="cofactor">
    <cofactor evidence="12">
        <name>Mg(2+)</name>
        <dbReference type="ChEBI" id="CHEBI:18420"/>
    </cofactor>
</comment>
<proteinExistence type="inferred from homology"/>
<dbReference type="SUPFAM" id="SSF53623">
    <property type="entry name" value="MurD-like peptide ligases, catalytic domain"/>
    <property type="match status" value="1"/>
</dbReference>
<gene>
    <name evidence="12" type="primary">murE</name>
    <name evidence="17" type="ORF">BSOLF_2259</name>
</gene>
<dbReference type="Pfam" id="PF02875">
    <property type="entry name" value="Mur_ligase_C"/>
    <property type="match status" value="1"/>
</dbReference>